<dbReference type="PROSITE" id="PS00086">
    <property type="entry name" value="CYTOCHROME_P450"/>
    <property type="match status" value="1"/>
</dbReference>
<accession>A0AAN9VR50</accession>
<dbReference type="GO" id="GO:0005506">
    <property type="term" value="F:iron ion binding"/>
    <property type="evidence" value="ECO:0007669"/>
    <property type="project" value="InterPro"/>
</dbReference>
<keyword evidence="5 13" id="KW-0349">Heme</keyword>
<sequence>MLNIQYVIGSPCTTALTILAIVTGVLYWYCTNTFDYWKKKGVPYVPPTPFFGNIAESLLGTKNFNFVHQELYNRFKGHRFVGIYHAKKPVLLLRDPELIKLCLVKDFQNFHDRDSVIINPEKNILQQNLVNLAGQKWRVLRNKLSPTFTSGKIKNMFPLMIECCANVVSYLQESANRQEIVEMKEVLAKLSTDVIGSCAFGLQMNALDDPNSEFRRMGRLIFEPSLKARFGRFLLLMVPDLGNWINLDFMSSEMNEFFFRIVKETADYRIKNNIIRNDFFQLLLNLKQTGSVDDEDKQGQINGVGDKTQDLDFEMNDAVMAAQAFVFFAAGFETSSTTMSFALHELAVNTDIQEKVRKEIDTSLEETGGEFTYESIMNLKYLDKVVSETLRMYSAVMFLRRGVTIPYTIPGTNVLLDKGSSVVIPVYALHHDPEYFPEPKRFDPERFSDEEKAKRPHYVYLPFGEGPRNCIGMRFGLLQTKLGLATLLSKYEFDVCERTEVPLRLSPNSFVLASTSGTVVRISNRRKLPY</sequence>
<keyword evidence="12 15" id="KW-0472">Membrane</keyword>
<dbReference type="Pfam" id="PF00067">
    <property type="entry name" value="p450"/>
    <property type="match status" value="1"/>
</dbReference>
<dbReference type="InterPro" id="IPR036396">
    <property type="entry name" value="Cyt_P450_sf"/>
</dbReference>
<feature type="binding site" description="axial binding residue" evidence="13">
    <location>
        <position position="470"/>
    </location>
    <ligand>
        <name>heme</name>
        <dbReference type="ChEBI" id="CHEBI:30413"/>
    </ligand>
    <ligandPart>
        <name>Fe</name>
        <dbReference type="ChEBI" id="CHEBI:18248"/>
    </ligandPart>
</feature>
<evidence type="ECO:0000256" key="11">
    <source>
        <dbReference type="ARBA" id="ARBA00023033"/>
    </source>
</evidence>
<dbReference type="GO" id="GO:0020037">
    <property type="term" value="F:heme binding"/>
    <property type="evidence" value="ECO:0007669"/>
    <property type="project" value="InterPro"/>
</dbReference>
<keyword evidence="8" id="KW-0492">Microsome</keyword>
<evidence type="ECO:0000256" key="6">
    <source>
        <dbReference type="ARBA" id="ARBA00022723"/>
    </source>
</evidence>
<evidence type="ECO:0000256" key="13">
    <source>
        <dbReference type="PIRSR" id="PIRSR602401-1"/>
    </source>
</evidence>
<dbReference type="InterPro" id="IPR002401">
    <property type="entry name" value="Cyt_P450_E_grp-I"/>
</dbReference>
<evidence type="ECO:0000313" key="16">
    <source>
        <dbReference type="EMBL" id="KAK7869854.1"/>
    </source>
</evidence>
<dbReference type="GO" id="GO:0005789">
    <property type="term" value="C:endoplasmic reticulum membrane"/>
    <property type="evidence" value="ECO:0007669"/>
    <property type="project" value="UniProtKB-SubCell"/>
</dbReference>
<evidence type="ECO:0000256" key="4">
    <source>
        <dbReference type="ARBA" id="ARBA00010617"/>
    </source>
</evidence>
<name>A0AAN9VR50_9ORTH</name>
<evidence type="ECO:0000256" key="8">
    <source>
        <dbReference type="ARBA" id="ARBA00022848"/>
    </source>
</evidence>
<comment type="subcellular location">
    <subcellularLocation>
        <location evidence="3">Endoplasmic reticulum membrane</location>
        <topology evidence="3">Peripheral membrane protein</topology>
    </subcellularLocation>
    <subcellularLocation>
        <location evidence="2">Microsome membrane</location>
        <topology evidence="2">Peripheral membrane protein</topology>
    </subcellularLocation>
</comment>
<organism evidence="16 17">
    <name type="scientific">Gryllus longicercus</name>
    <dbReference type="NCBI Taxonomy" id="2509291"/>
    <lineage>
        <taxon>Eukaryota</taxon>
        <taxon>Metazoa</taxon>
        <taxon>Ecdysozoa</taxon>
        <taxon>Arthropoda</taxon>
        <taxon>Hexapoda</taxon>
        <taxon>Insecta</taxon>
        <taxon>Pterygota</taxon>
        <taxon>Neoptera</taxon>
        <taxon>Polyneoptera</taxon>
        <taxon>Orthoptera</taxon>
        <taxon>Ensifera</taxon>
        <taxon>Gryllidea</taxon>
        <taxon>Grylloidea</taxon>
        <taxon>Gryllidae</taxon>
        <taxon>Gryllinae</taxon>
        <taxon>Gryllus</taxon>
    </lineage>
</organism>
<evidence type="ECO:0000256" key="10">
    <source>
        <dbReference type="ARBA" id="ARBA00023004"/>
    </source>
</evidence>
<evidence type="ECO:0000256" key="14">
    <source>
        <dbReference type="RuleBase" id="RU000461"/>
    </source>
</evidence>
<dbReference type="PRINTS" id="PR00463">
    <property type="entry name" value="EP450I"/>
</dbReference>
<dbReference type="InterPro" id="IPR001128">
    <property type="entry name" value="Cyt_P450"/>
</dbReference>
<comment type="similarity">
    <text evidence="4 14">Belongs to the cytochrome P450 family.</text>
</comment>
<evidence type="ECO:0000256" key="9">
    <source>
        <dbReference type="ARBA" id="ARBA00023002"/>
    </source>
</evidence>
<keyword evidence="17" id="KW-1185">Reference proteome</keyword>
<evidence type="ECO:0000256" key="12">
    <source>
        <dbReference type="ARBA" id="ARBA00023136"/>
    </source>
</evidence>
<dbReference type="PRINTS" id="PR00385">
    <property type="entry name" value="P450"/>
</dbReference>
<keyword evidence="11 14" id="KW-0503">Monooxygenase</keyword>
<reference evidence="16 17" key="1">
    <citation type="submission" date="2024-03" db="EMBL/GenBank/DDBJ databases">
        <title>The genome assembly and annotation of the cricket Gryllus longicercus Weissman &amp; Gray.</title>
        <authorList>
            <person name="Szrajer S."/>
            <person name="Gray D."/>
            <person name="Ylla G."/>
        </authorList>
    </citation>
    <scope>NUCLEOTIDE SEQUENCE [LARGE SCALE GENOMIC DNA]</scope>
    <source>
        <strain evidence="16">DAG 2021-001</strain>
        <tissue evidence="16">Whole body minus gut</tissue>
    </source>
</reference>
<dbReference type="GO" id="GO:0016705">
    <property type="term" value="F:oxidoreductase activity, acting on paired donors, with incorporation or reduction of molecular oxygen"/>
    <property type="evidence" value="ECO:0007669"/>
    <property type="project" value="InterPro"/>
</dbReference>
<evidence type="ECO:0008006" key="18">
    <source>
        <dbReference type="Google" id="ProtNLM"/>
    </source>
</evidence>
<proteinExistence type="inferred from homology"/>
<keyword evidence="7" id="KW-0256">Endoplasmic reticulum</keyword>
<keyword evidence="15" id="KW-1133">Transmembrane helix</keyword>
<dbReference type="SUPFAM" id="SSF48264">
    <property type="entry name" value="Cytochrome P450"/>
    <property type="match status" value="1"/>
</dbReference>
<dbReference type="GO" id="GO:0004497">
    <property type="term" value="F:monooxygenase activity"/>
    <property type="evidence" value="ECO:0007669"/>
    <property type="project" value="UniProtKB-KW"/>
</dbReference>
<gene>
    <name evidence="16" type="ORF">R5R35_006665</name>
</gene>
<dbReference type="FunFam" id="1.10.630.10:FF:000042">
    <property type="entry name" value="Cytochrome P450"/>
    <property type="match status" value="1"/>
</dbReference>
<keyword evidence="15" id="KW-0812">Transmembrane</keyword>
<evidence type="ECO:0000256" key="5">
    <source>
        <dbReference type="ARBA" id="ARBA00022617"/>
    </source>
</evidence>
<evidence type="ECO:0000256" key="1">
    <source>
        <dbReference type="ARBA" id="ARBA00001971"/>
    </source>
</evidence>
<evidence type="ECO:0000256" key="3">
    <source>
        <dbReference type="ARBA" id="ARBA00004406"/>
    </source>
</evidence>
<dbReference type="Gene3D" id="1.10.630.10">
    <property type="entry name" value="Cytochrome P450"/>
    <property type="match status" value="1"/>
</dbReference>
<dbReference type="Proteomes" id="UP001378592">
    <property type="component" value="Unassembled WGS sequence"/>
</dbReference>
<dbReference type="CDD" id="cd11056">
    <property type="entry name" value="CYP6-like"/>
    <property type="match status" value="1"/>
</dbReference>
<evidence type="ECO:0000256" key="2">
    <source>
        <dbReference type="ARBA" id="ARBA00004174"/>
    </source>
</evidence>
<feature type="transmembrane region" description="Helical" evidence="15">
    <location>
        <begin position="6"/>
        <end position="30"/>
    </location>
</feature>
<evidence type="ECO:0000256" key="15">
    <source>
        <dbReference type="SAM" id="Phobius"/>
    </source>
</evidence>
<evidence type="ECO:0000256" key="7">
    <source>
        <dbReference type="ARBA" id="ARBA00022824"/>
    </source>
</evidence>
<comment type="cofactor">
    <cofactor evidence="1 13">
        <name>heme</name>
        <dbReference type="ChEBI" id="CHEBI:30413"/>
    </cofactor>
</comment>
<keyword evidence="9 14" id="KW-0560">Oxidoreductase</keyword>
<keyword evidence="6 13" id="KW-0479">Metal-binding</keyword>
<dbReference type="PANTHER" id="PTHR24292">
    <property type="entry name" value="CYTOCHROME P450"/>
    <property type="match status" value="1"/>
</dbReference>
<dbReference type="EMBL" id="JAZDUA010000067">
    <property type="protein sequence ID" value="KAK7869854.1"/>
    <property type="molecule type" value="Genomic_DNA"/>
</dbReference>
<dbReference type="InterPro" id="IPR017972">
    <property type="entry name" value="Cyt_P450_CS"/>
</dbReference>
<dbReference type="PANTHER" id="PTHR24292:SF54">
    <property type="entry name" value="CYP9F3-RELATED"/>
    <property type="match status" value="1"/>
</dbReference>
<keyword evidence="10 13" id="KW-0408">Iron</keyword>
<evidence type="ECO:0000313" key="17">
    <source>
        <dbReference type="Proteomes" id="UP001378592"/>
    </source>
</evidence>
<dbReference type="InterPro" id="IPR050476">
    <property type="entry name" value="Insect_CytP450_Detox"/>
</dbReference>
<comment type="caution">
    <text evidence="16">The sequence shown here is derived from an EMBL/GenBank/DDBJ whole genome shotgun (WGS) entry which is preliminary data.</text>
</comment>
<protein>
    <recommendedName>
        <fullName evidence="18">Cytochrome P450</fullName>
    </recommendedName>
</protein>
<dbReference type="AlphaFoldDB" id="A0AAN9VR50"/>